<evidence type="ECO:0000256" key="13">
    <source>
        <dbReference type="ARBA" id="ARBA00023128"/>
    </source>
</evidence>
<dbReference type="PANTHER" id="PTHR17097:SF0">
    <property type="entry name" value="NADH DEHYDROGENASE [UBIQUINONE] 1 SUBUNIT C1, MITOCHONDRIAL"/>
    <property type="match status" value="1"/>
</dbReference>
<keyword evidence="14" id="KW-0472">Membrane</keyword>
<dbReference type="GeneID" id="115458796"/>
<evidence type="ECO:0000256" key="6">
    <source>
        <dbReference type="ARBA" id="ARBA00022448"/>
    </source>
</evidence>
<keyword evidence="9" id="KW-0999">Mitochondrion inner membrane</keyword>
<evidence type="ECO:0000256" key="11">
    <source>
        <dbReference type="ARBA" id="ARBA00022982"/>
    </source>
</evidence>
<evidence type="ECO:0000256" key="14">
    <source>
        <dbReference type="ARBA" id="ARBA00023136"/>
    </source>
</evidence>
<keyword evidence="8" id="KW-0812">Transmembrane</keyword>
<evidence type="ECO:0000256" key="7">
    <source>
        <dbReference type="ARBA" id="ARBA00022660"/>
    </source>
</evidence>
<dbReference type="InParanoid" id="A0A6P7WVT5"/>
<keyword evidence="7" id="KW-0679">Respiratory chain</keyword>
<dbReference type="OrthoDB" id="9900059at2759"/>
<keyword evidence="10" id="KW-0809">Transit peptide</keyword>
<comment type="function">
    <text evidence="1">Accessory subunit of the mitochondrial membrane respiratory chain NADH dehydrogenase (Complex I), that is believed not to be involved in catalysis. Complex I functions in the transfer of electrons from NADH to the respiratory chain. The immediate electron acceptor for the enzyme is believed to be ubiquinone.</text>
</comment>
<gene>
    <name evidence="18" type="primary">LOC115458796</name>
</gene>
<proteinExistence type="inferred from homology"/>
<evidence type="ECO:0000313" key="18">
    <source>
        <dbReference type="RefSeq" id="XP_030044468.1"/>
    </source>
</evidence>
<evidence type="ECO:0000256" key="8">
    <source>
        <dbReference type="ARBA" id="ARBA00022692"/>
    </source>
</evidence>
<evidence type="ECO:0000256" key="15">
    <source>
        <dbReference type="ARBA" id="ARBA00030166"/>
    </source>
</evidence>
<dbReference type="GO" id="GO:0005743">
    <property type="term" value="C:mitochondrial inner membrane"/>
    <property type="evidence" value="ECO:0007669"/>
    <property type="project" value="UniProtKB-SubCell"/>
</dbReference>
<keyword evidence="12" id="KW-1133">Transmembrane helix</keyword>
<evidence type="ECO:0000256" key="1">
    <source>
        <dbReference type="ARBA" id="ARBA00003195"/>
    </source>
</evidence>
<evidence type="ECO:0000256" key="3">
    <source>
        <dbReference type="ARBA" id="ARBA00008713"/>
    </source>
</evidence>
<evidence type="ECO:0000256" key="16">
    <source>
        <dbReference type="ARBA" id="ARBA00032841"/>
    </source>
</evidence>
<organism evidence="17 18">
    <name type="scientific">Microcaecilia unicolor</name>
    <dbReference type="NCBI Taxonomy" id="1415580"/>
    <lineage>
        <taxon>Eukaryota</taxon>
        <taxon>Metazoa</taxon>
        <taxon>Chordata</taxon>
        <taxon>Craniata</taxon>
        <taxon>Vertebrata</taxon>
        <taxon>Euteleostomi</taxon>
        <taxon>Amphibia</taxon>
        <taxon>Gymnophiona</taxon>
        <taxon>Siphonopidae</taxon>
        <taxon>Microcaecilia</taxon>
    </lineage>
</organism>
<dbReference type="FunCoup" id="A0A6P7WVT5">
    <property type="interactions" value="308"/>
</dbReference>
<evidence type="ECO:0000256" key="2">
    <source>
        <dbReference type="ARBA" id="ARBA00004434"/>
    </source>
</evidence>
<name>A0A6P7WVT5_9AMPH</name>
<evidence type="ECO:0000256" key="5">
    <source>
        <dbReference type="ARBA" id="ARBA00016767"/>
    </source>
</evidence>
<keyword evidence="11" id="KW-0249">Electron transport</keyword>
<sequence length="83" mass="9735">MWLSGMLFRAPVALRNVQTRSMFLAKKPDYSRPNWLRVSLAFGTSAFLWVTLFRQHQYDLAECERRLESSTSQTHEIMDAPKN</sequence>
<dbReference type="Proteomes" id="UP000515156">
    <property type="component" value="Unplaced"/>
</dbReference>
<dbReference type="PANTHER" id="PTHR17097">
    <property type="entry name" value="NADH-UBIQUINONE OXIDOREDUCTASE KFYI SUBUNIT"/>
    <property type="match status" value="1"/>
</dbReference>
<reference evidence="18" key="1">
    <citation type="submission" date="2025-08" db="UniProtKB">
        <authorList>
            <consortium name="RefSeq"/>
        </authorList>
    </citation>
    <scope>IDENTIFICATION</scope>
</reference>
<dbReference type="KEGG" id="muo:115458796"/>
<evidence type="ECO:0000256" key="12">
    <source>
        <dbReference type="ARBA" id="ARBA00022989"/>
    </source>
</evidence>
<dbReference type="AlphaFoldDB" id="A0A6P7WVT5"/>
<keyword evidence="13" id="KW-0496">Mitochondrion</keyword>
<comment type="similarity">
    <text evidence="3">Belongs to the complex I NDUFC1 subunit family.</text>
</comment>
<evidence type="ECO:0000313" key="17">
    <source>
        <dbReference type="Proteomes" id="UP000515156"/>
    </source>
</evidence>
<dbReference type="InterPro" id="IPR026192">
    <property type="entry name" value="NDUFC1"/>
</dbReference>
<evidence type="ECO:0000256" key="4">
    <source>
        <dbReference type="ARBA" id="ARBA00011533"/>
    </source>
</evidence>
<protein>
    <recommendedName>
        <fullName evidence="5">NADH dehydrogenase [ubiquinone] 1 subunit C1, mitochondrial</fullName>
    </recommendedName>
    <alternativeName>
        <fullName evidence="15">Complex I-KFYI</fullName>
    </alternativeName>
    <alternativeName>
        <fullName evidence="16">NADH-ubiquinone oxidoreductase KFYI subunit</fullName>
    </alternativeName>
</protein>
<keyword evidence="17" id="KW-1185">Reference proteome</keyword>
<comment type="subunit">
    <text evidence="4">Complex I is composed of 45 different subunits.</text>
</comment>
<evidence type="ECO:0000256" key="9">
    <source>
        <dbReference type="ARBA" id="ARBA00022792"/>
    </source>
</evidence>
<dbReference type="Pfam" id="PF15088">
    <property type="entry name" value="NADH_dh_m_C1"/>
    <property type="match status" value="1"/>
</dbReference>
<comment type="subcellular location">
    <subcellularLocation>
        <location evidence="2">Mitochondrion inner membrane</location>
        <topology evidence="2">Single-pass membrane protein</topology>
    </subcellularLocation>
</comment>
<keyword evidence="6" id="KW-0813">Transport</keyword>
<dbReference type="RefSeq" id="XP_030044468.1">
    <property type="nucleotide sequence ID" value="XM_030188608.1"/>
</dbReference>
<evidence type="ECO:0000256" key="10">
    <source>
        <dbReference type="ARBA" id="ARBA00022946"/>
    </source>
</evidence>
<dbReference type="GO" id="GO:0045271">
    <property type="term" value="C:respiratory chain complex I"/>
    <property type="evidence" value="ECO:0007669"/>
    <property type="project" value="InterPro"/>
</dbReference>
<accession>A0A6P7WVT5</accession>